<name>A0A2I0KBD2_PUNGR</name>
<reference evidence="1 2" key="1">
    <citation type="submission" date="2017-11" db="EMBL/GenBank/DDBJ databases">
        <title>De-novo sequencing of pomegranate (Punica granatum L.) genome.</title>
        <authorList>
            <person name="Akparov Z."/>
            <person name="Amiraslanov A."/>
            <person name="Hajiyeva S."/>
            <person name="Abbasov M."/>
            <person name="Kaur K."/>
            <person name="Hamwieh A."/>
            <person name="Solovyev V."/>
            <person name="Salamov A."/>
            <person name="Braich B."/>
            <person name="Kosarev P."/>
            <person name="Mahmoud A."/>
            <person name="Hajiyev E."/>
            <person name="Babayeva S."/>
            <person name="Izzatullayeva V."/>
            <person name="Mammadov A."/>
            <person name="Mammadov A."/>
            <person name="Sharifova S."/>
            <person name="Ojaghi J."/>
            <person name="Eynullazada K."/>
            <person name="Bayramov B."/>
            <person name="Abdulazimova A."/>
            <person name="Shahmuradov I."/>
        </authorList>
    </citation>
    <scope>NUCLEOTIDE SEQUENCE [LARGE SCALE GENOMIC DNA]</scope>
    <source>
        <strain evidence="2">cv. AG2017</strain>
        <tissue evidence="1">Leaf</tissue>
    </source>
</reference>
<sequence length="54" mass="5792">MAMAELPVAIAGGLEEMTATVRRSRPKLWKSTPEQGAEGVKGYCPLVPLGLHRS</sequence>
<comment type="caution">
    <text evidence="1">The sequence shown here is derived from an EMBL/GenBank/DDBJ whole genome shotgun (WGS) entry which is preliminary data.</text>
</comment>
<organism evidence="1 2">
    <name type="scientific">Punica granatum</name>
    <name type="common">Pomegranate</name>
    <dbReference type="NCBI Taxonomy" id="22663"/>
    <lineage>
        <taxon>Eukaryota</taxon>
        <taxon>Viridiplantae</taxon>
        <taxon>Streptophyta</taxon>
        <taxon>Embryophyta</taxon>
        <taxon>Tracheophyta</taxon>
        <taxon>Spermatophyta</taxon>
        <taxon>Magnoliopsida</taxon>
        <taxon>eudicotyledons</taxon>
        <taxon>Gunneridae</taxon>
        <taxon>Pentapetalae</taxon>
        <taxon>rosids</taxon>
        <taxon>malvids</taxon>
        <taxon>Myrtales</taxon>
        <taxon>Lythraceae</taxon>
        <taxon>Punica</taxon>
    </lineage>
</organism>
<gene>
    <name evidence="1" type="ORF">CRG98_013782</name>
</gene>
<evidence type="ECO:0000313" key="2">
    <source>
        <dbReference type="Proteomes" id="UP000233551"/>
    </source>
</evidence>
<dbReference type="AlphaFoldDB" id="A0A2I0KBD2"/>
<accession>A0A2I0KBD2</accession>
<proteinExistence type="predicted"/>
<protein>
    <submittedName>
        <fullName evidence="1">Uncharacterized protein</fullName>
    </submittedName>
</protein>
<evidence type="ECO:0000313" key="1">
    <source>
        <dbReference type="EMBL" id="PKI65828.1"/>
    </source>
</evidence>
<dbReference type="Proteomes" id="UP000233551">
    <property type="component" value="Unassembled WGS sequence"/>
</dbReference>
<keyword evidence="2" id="KW-1185">Reference proteome</keyword>
<dbReference type="EMBL" id="PGOL01000726">
    <property type="protein sequence ID" value="PKI65828.1"/>
    <property type="molecule type" value="Genomic_DNA"/>
</dbReference>